<accession>A0A7S8FDW2</accession>
<organism evidence="1 2">
    <name type="scientific">Candidatus Nitrospira kreftii</name>
    <dbReference type="NCBI Taxonomy" id="2652173"/>
    <lineage>
        <taxon>Bacteria</taxon>
        <taxon>Pseudomonadati</taxon>
        <taxon>Nitrospirota</taxon>
        <taxon>Nitrospiria</taxon>
        <taxon>Nitrospirales</taxon>
        <taxon>Nitrospiraceae</taxon>
        <taxon>Nitrospira</taxon>
    </lineage>
</organism>
<evidence type="ECO:0000313" key="2">
    <source>
        <dbReference type="Proteomes" id="UP000593737"/>
    </source>
</evidence>
<evidence type="ECO:0000313" key="1">
    <source>
        <dbReference type="EMBL" id="QPD03891.1"/>
    </source>
</evidence>
<dbReference type="AlphaFoldDB" id="A0A7S8FDW2"/>
<dbReference type="Proteomes" id="UP000593737">
    <property type="component" value="Chromosome"/>
</dbReference>
<proteinExistence type="predicted"/>
<gene>
    <name evidence="1" type="ORF">Nkreftii_001665</name>
</gene>
<dbReference type="KEGG" id="nkf:Nkreftii_001665"/>
<reference evidence="1 2" key="1">
    <citation type="journal article" date="2020" name="ISME J.">
        <title>Enrichment and physiological characterization of a novel comammox Nitrospira indicates ammonium inhibition of complete nitrification.</title>
        <authorList>
            <person name="Sakoula D."/>
            <person name="Koch H."/>
            <person name="Frank J."/>
            <person name="Jetten M.S.M."/>
            <person name="van Kessel M.A.H.J."/>
            <person name="Lucker S."/>
        </authorList>
    </citation>
    <scope>NUCLEOTIDE SEQUENCE [LARGE SCALE GENOMIC DNA]</scope>
    <source>
        <strain evidence="1">Comreactor17</strain>
    </source>
</reference>
<name>A0A7S8FDW2_9BACT</name>
<sequence length="50" mass="5666">MVQSLLEVNRNGYRIEFDTSRHNGFTSAPEASDSMVFLRRFPAFVANISS</sequence>
<dbReference type="EMBL" id="CP047423">
    <property type="protein sequence ID" value="QPD03891.1"/>
    <property type="molecule type" value="Genomic_DNA"/>
</dbReference>
<protein>
    <submittedName>
        <fullName evidence="1">Uncharacterized protein</fullName>
    </submittedName>
</protein>